<evidence type="ECO:0000256" key="1">
    <source>
        <dbReference type="SAM" id="Phobius"/>
    </source>
</evidence>
<keyword evidence="1" id="KW-0812">Transmembrane</keyword>
<feature type="transmembrane region" description="Helical" evidence="1">
    <location>
        <begin position="19"/>
        <end position="43"/>
    </location>
</feature>
<evidence type="ECO:0000313" key="2">
    <source>
        <dbReference type="EMBL" id="KKL56965.1"/>
    </source>
</evidence>
<protein>
    <submittedName>
        <fullName evidence="2">Uncharacterized protein</fullName>
    </submittedName>
</protein>
<dbReference type="EMBL" id="LAZR01030321">
    <property type="protein sequence ID" value="KKL56965.1"/>
    <property type="molecule type" value="Genomic_DNA"/>
</dbReference>
<dbReference type="AlphaFoldDB" id="A0A0F9FI89"/>
<accession>A0A0F9FI89</accession>
<sequence>ALIGGGGGICLMAGLSRMFAALPVLVTLAVAVAPVPLVVWFYGMPAWLG</sequence>
<keyword evidence="1" id="KW-0472">Membrane</keyword>
<gene>
    <name evidence="2" type="ORF">LCGC14_2240120</name>
</gene>
<keyword evidence="1" id="KW-1133">Transmembrane helix</keyword>
<reference evidence="2" key="1">
    <citation type="journal article" date="2015" name="Nature">
        <title>Complex archaea that bridge the gap between prokaryotes and eukaryotes.</title>
        <authorList>
            <person name="Spang A."/>
            <person name="Saw J.H."/>
            <person name="Jorgensen S.L."/>
            <person name="Zaremba-Niedzwiedzka K."/>
            <person name="Martijn J."/>
            <person name="Lind A.E."/>
            <person name="van Eijk R."/>
            <person name="Schleper C."/>
            <person name="Guy L."/>
            <person name="Ettema T.J."/>
        </authorList>
    </citation>
    <scope>NUCLEOTIDE SEQUENCE</scope>
</reference>
<feature type="non-terminal residue" evidence="2">
    <location>
        <position position="1"/>
    </location>
</feature>
<organism evidence="2">
    <name type="scientific">marine sediment metagenome</name>
    <dbReference type="NCBI Taxonomy" id="412755"/>
    <lineage>
        <taxon>unclassified sequences</taxon>
        <taxon>metagenomes</taxon>
        <taxon>ecological metagenomes</taxon>
    </lineage>
</organism>
<name>A0A0F9FI89_9ZZZZ</name>
<proteinExistence type="predicted"/>
<comment type="caution">
    <text evidence="2">The sequence shown here is derived from an EMBL/GenBank/DDBJ whole genome shotgun (WGS) entry which is preliminary data.</text>
</comment>